<dbReference type="InterPro" id="IPR050892">
    <property type="entry name" value="ADP-ribose_metab_enzymes"/>
</dbReference>
<organism evidence="3 4">
    <name type="scientific">Marinitoga aeolica</name>
    <dbReference type="NCBI Taxonomy" id="2809031"/>
    <lineage>
        <taxon>Bacteria</taxon>
        <taxon>Thermotogati</taxon>
        <taxon>Thermotogota</taxon>
        <taxon>Thermotogae</taxon>
        <taxon>Petrotogales</taxon>
        <taxon>Petrotogaceae</taxon>
        <taxon>Marinitoga</taxon>
    </lineage>
</organism>
<gene>
    <name evidence="3" type="ORF">JRV97_01180</name>
</gene>
<evidence type="ECO:0000313" key="3">
    <source>
        <dbReference type="EMBL" id="WGS65199.1"/>
    </source>
</evidence>
<dbReference type="InterPro" id="IPR043472">
    <property type="entry name" value="Macro_dom-like"/>
</dbReference>
<dbReference type="Gene3D" id="3.40.220.10">
    <property type="entry name" value="Leucine Aminopeptidase, subunit E, domain 1"/>
    <property type="match status" value="1"/>
</dbReference>
<name>A0ABY8PRG7_9BACT</name>
<reference evidence="3 4" key="1">
    <citation type="submission" date="2021-02" db="EMBL/GenBank/DDBJ databases">
        <title>Characterization of Marinitoga sp. nov. str. BP5-C20A.</title>
        <authorList>
            <person name="Erauso G."/>
            <person name="Postec A."/>
        </authorList>
    </citation>
    <scope>NUCLEOTIDE SEQUENCE [LARGE SCALE GENOMIC DNA]</scope>
    <source>
        <strain evidence="3 4">BP5-C20A</strain>
    </source>
</reference>
<sequence length="206" mass="24114">MIRLSPFSLFEFKNDVDILVNTINTKGYMGKGLAFEFALRYPEMEKEYKEKCLKKEIKPGKIWFWEDKEIIANFPTKDDYKYPSKIEWISSGLIDLKEYIIKNKIKKIALPMLGSGLGGLNWRIVEKEIVEKLFDLDAEIIICLDFQAGEKEKTGIENALYELSDANIIKTNPLFGSNIKINRFREIMKIKGVGKKRYKYLLNKYF</sequence>
<keyword evidence="4" id="KW-1185">Reference proteome</keyword>
<accession>A0ABY8PRG7</accession>
<evidence type="ECO:0000256" key="1">
    <source>
        <dbReference type="ARBA" id="ARBA00035885"/>
    </source>
</evidence>
<evidence type="ECO:0000313" key="4">
    <source>
        <dbReference type="Proteomes" id="UP001232493"/>
    </source>
</evidence>
<dbReference type="PANTHER" id="PTHR12521:SF0">
    <property type="entry name" value="ADP-RIBOSE GLYCOHYDROLASE OARD1"/>
    <property type="match status" value="1"/>
</dbReference>
<dbReference type="SMART" id="SM00506">
    <property type="entry name" value="A1pp"/>
    <property type="match status" value="1"/>
</dbReference>
<dbReference type="RefSeq" id="WP_280999476.1">
    <property type="nucleotide sequence ID" value="NZ_CP069362.1"/>
</dbReference>
<evidence type="ECO:0000259" key="2">
    <source>
        <dbReference type="PROSITE" id="PS51154"/>
    </source>
</evidence>
<dbReference type="SUPFAM" id="SSF52949">
    <property type="entry name" value="Macro domain-like"/>
    <property type="match status" value="1"/>
</dbReference>
<comment type="catalytic activity">
    <reaction evidence="1">
        <text>an N-(ADP-alpha-D-ribosyl)-thymidine in DNA + H2O = a thymidine in DNA + ADP-D-ribose</text>
        <dbReference type="Rhea" id="RHEA:71655"/>
        <dbReference type="Rhea" id="RHEA-COMP:13556"/>
        <dbReference type="Rhea" id="RHEA-COMP:18051"/>
        <dbReference type="ChEBI" id="CHEBI:15377"/>
        <dbReference type="ChEBI" id="CHEBI:57967"/>
        <dbReference type="ChEBI" id="CHEBI:137386"/>
        <dbReference type="ChEBI" id="CHEBI:191199"/>
    </reaction>
    <physiologicalReaction direction="left-to-right" evidence="1">
        <dbReference type="Rhea" id="RHEA:71656"/>
    </physiologicalReaction>
</comment>
<dbReference type="InterPro" id="IPR002589">
    <property type="entry name" value="Macro_dom"/>
</dbReference>
<dbReference type="PANTHER" id="PTHR12521">
    <property type="entry name" value="PROTEIN C6ORF130"/>
    <property type="match status" value="1"/>
</dbReference>
<dbReference type="Pfam" id="PF01661">
    <property type="entry name" value="Macro"/>
    <property type="match status" value="1"/>
</dbReference>
<dbReference type="PROSITE" id="PS51154">
    <property type="entry name" value="MACRO"/>
    <property type="match status" value="1"/>
</dbReference>
<dbReference type="EMBL" id="CP069362">
    <property type="protein sequence ID" value="WGS65199.1"/>
    <property type="molecule type" value="Genomic_DNA"/>
</dbReference>
<dbReference type="Proteomes" id="UP001232493">
    <property type="component" value="Chromosome"/>
</dbReference>
<feature type="domain" description="Macro" evidence="2">
    <location>
        <begin position="1"/>
        <end position="160"/>
    </location>
</feature>
<protein>
    <submittedName>
        <fullName evidence="3">Macro domain-containing protein</fullName>
    </submittedName>
</protein>
<proteinExistence type="predicted"/>